<dbReference type="Pfam" id="PF00815">
    <property type="entry name" value="Histidinol_dh"/>
    <property type="match status" value="1"/>
</dbReference>
<dbReference type="CDD" id="cd06572">
    <property type="entry name" value="Histidinol_dh"/>
    <property type="match status" value="1"/>
</dbReference>
<dbReference type="EMBL" id="CP011304">
    <property type="protein sequence ID" value="AKE64668.1"/>
    <property type="molecule type" value="Genomic_DNA"/>
</dbReference>
<protein>
    <recommendedName>
        <fullName evidence="4">histidinol dehydrogenase</fullName>
        <ecNumber evidence="4">1.1.1.23</ecNumber>
    </recommendedName>
</protein>
<dbReference type="PATRIC" id="fig|1641812.3.peg.2406"/>
<evidence type="ECO:0000256" key="2">
    <source>
        <dbReference type="ARBA" id="ARBA00003850"/>
    </source>
</evidence>
<evidence type="ECO:0000256" key="3">
    <source>
        <dbReference type="ARBA" id="ARBA00010178"/>
    </source>
</evidence>
<evidence type="ECO:0000256" key="5">
    <source>
        <dbReference type="ARBA" id="ARBA00022723"/>
    </source>
</evidence>
<dbReference type="PROSITE" id="PS00611">
    <property type="entry name" value="HISOL_DEHYDROGENASE"/>
    <property type="match status" value="1"/>
</dbReference>
<evidence type="ECO:0000256" key="11">
    <source>
        <dbReference type="RuleBase" id="RU004175"/>
    </source>
</evidence>
<dbReference type="Gene3D" id="1.20.5.1300">
    <property type="match status" value="1"/>
</dbReference>
<accession>A0A0F6RLU4</accession>
<evidence type="ECO:0000313" key="13">
    <source>
        <dbReference type="Proteomes" id="UP000034103"/>
    </source>
</evidence>
<evidence type="ECO:0000256" key="6">
    <source>
        <dbReference type="ARBA" id="ARBA00022833"/>
    </source>
</evidence>
<comment type="function">
    <text evidence="2">Catalyzes the sequential NAD-dependent oxidations of L-histidinol to L-histidinaldehyde and then to L-histidine.</text>
</comment>
<evidence type="ECO:0000256" key="10">
    <source>
        <dbReference type="PIRSR" id="PIRSR000099-1"/>
    </source>
</evidence>
<dbReference type="AlphaFoldDB" id="A0A0F6RLU4"/>
<dbReference type="GO" id="GO:0005829">
    <property type="term" value="C:cytosol"/>
    <property type="evidence" value="ECO:0007669"/>
    <property type="project" value="TreeGrafter"/>
</dbReference>
<dbReference type="InterPro" id="IPR022695">
    <property type="entry name" value="Histidinol_DH_monofunct"/>
</dbReference>
<comment type="catalytic activity">
    <reaction evidence="8">
        <text>L-histidinol + 2 NAD(+) + H2O = L-histidine + 2 NADH + 3 H(+)</text>
        <dbReference type="Rhea" id="RHEA:20641"/>
        <dbReference type="ChEBI" id="CHEBI:15377"/>
        <dbReference type="ChEBI" id="CHEBI:15378"/>
        <dbReference type="ChEBI" id="CHEBI:57540"/>
        <dbReference type="ChEBI" id="CHEBI:57595"/>
        <dbReference type="ChEBI" id="CHEBI:57699"/>
        <dbReference type="ChEBI" id="CHEBI:57945"/>
        <dbReference type="EC" id="1.1.1.23"/>
    </reaction>
</comment>
<dbReference type="InterPro" id="IPR001692">
    <property type="entry name" value="Histidinol_DH_CS"/>
</dbReference>
<dbReference type="SUPFAM" id="SSF53720">
    <property type="entry name" value="ALDH-like"/>
    <property type="match status" value="1"/>
</dbReference>
<dbReference type="GO" id="GO:0000105">
    <property type="term" value="P:L-histidine biosynthetic process"/>
    <property type="evidence" value="ECO:0007669"/>
    <property type="project" value="InterPro"/>
</dbReference>
<name>A0A0F6RLU4_MICAE</name>
<feature type="active site" description="Proton acceptor" evidence="10">
    <location>
        <position position="342"/>
    </location>
</feature>
<comment type="cofactor">
    <cofactor evidence="1">
        <name>Zn(2+)</name>
        <dbReference type="ChEBI" id="CHEBI:29105"/>
    </cofactor>
</comment>
<dbReference type="PANTHER" id="PTHR21256">
    <property type="entry name" value="HISTIDINOL DEHYDROGENASE HDH"/>
    <property type="match status" value="1"/>
</dbReference>
<dbReference type="PRINTS" id="PR00083">
    <property type="entry name" value="HOLDHDRGNASE"/>
</dbReference>
<evidence type="ECO:0000256" key="4">
    <source>
        <dbReference type="ARBA" id="ARBA00012965"/>
    </source>
</evidence>
<organism evidence="12 13">
    <name type="scientific">Microcystis aeruginosa NIES-2549</name>
    <dbReference type="NCBI Taxonomy" id="1641812"/>
    <lineage>
        <taxon>Bacteria</taxon>
        <taxon>Bacillati</taxon>
        <taxon>Cyanobacteriota</taxon>
        <taxon>Cyanophyceae</taxon>
        <taxon>Oscillatoriophycideae</taxon>
        <taxon>Chroococcales</taxon>
        <taxon>Microcystaceae</taxon>
        <taxon>Microcystis</taxon>
    </lineage>
</organism>
<evidence type="ECO:0000256" key="1">
    <source>
        <dbReference type="ARBA" id="ARBA00001947"/>
    </source>
</evidence>
<dbReference type="PIRSF" id="PIRSF000099">
    <property type="entry name" value="Histidinol_dh"/>
    <property type="match status" value="1"/>
</dbReference>
<dbReference type="Proteomes" id="UP000034103">
    <property type="component" value="Chromosome"/>
</dbReference>
<dbReference type="NCBIfam" id="TIGR00069">
    <property type="entry name" value="hisD"/>
    <property type="match status" value="1"/>
</dbReference>
<dbReference type="GO" id="GO:0051287">
    <property type="term" value="F:NAD binding"/>
    <property type="evidence" value="ECO:0007669"/>
    <property type="project" value="InterPro"/>
</dbReference>
<feature type="active site" description="Proton acceptor" evidence="10">
    <location>
        <position position="341"/>
    </location>
</feature>
<dbReference type="HOGENOM" id="CLU_006732_3_0_3"/>
<evidence type="ECO:0000256" key="8">
    <source>
        <dbReference type="ARBA" id="ARBA00049489"/>
    </source>
</evidence>
<evidence type="ECO:0000256" key="9">
    <source>
        <dbReference type="PIRNR" id="PIRNR000099"/>
    </source>
</evidence>
<dbReference type="InterPro" id="IPR016161">
    <property type="entry name" value="Ald_DH/histidinol_DH"/>
</dbReference>
<comment type="similarity">
    <text evidence="3 9 11">Belongs to the histidinol dehydrogenase family.</text>
</comment>
<keyword evidence="6" id="KW-0862">Zinc</keyword>
<reference evidence="12 13" key="1">
    <citation type="journal article" date="2015" name="Genome Announc.">
        <title>Complete Genome Sequence of Microcystis aeruginosa NIES-2549, a Bloom-Forming Cyanobacterium from Lake Kasumigaura, Japan.</title>
        <authorList>
            <person name="Yamaguchi H."/>
            <person name="Suzuki S."/>
            <person name="Tanabe Y."/>
            <person name="Osana Y."/>
            <person name="Shimura Y."/>
            <person name="Ishida K."/>
            <person name="Kawachi M."/>
        </authorList>
    </citation>
    <scope>NUCLEOTIDE SEQUENCE [LARGE SCALE GENOMIC DNA]</scope>
    <source>
        <strain evidence="12 13">NIES-2549</strain>
    </source>
</reference>
<dbReference type="Gene3D" id="3.40.50.1980">
    <property type="entry name" value="Nitrogenase molybdenum iron protein domain"/>
    <property type="match status" value="2"/>
</dbReference>
<dbReference type="GO" id="GO:0004399">
    <property type="term" value="F:histidinol dehydrogenase activity"/>
    <property type="evidence" value="ECO:0007669"/>
    <property type="project" value="UniProtKB-EC"/>
</dbReference>
<keyword evidence="5" id="KW-0479">Metal-binding</keyword>
<gene>
    <name evidence="12" type="ORF">MYAER_2324</name>
</gene>
<dbReference type="FunFam" id="3.40.50.1980:FF:000001">
    <property type="entry name" value="Histidinol dehydrogenase"/>
    <property type="match status" value="1"/>
</dbReference>
<evidence type="ECO:0000313" key="12">
    <source>
        <dbReference type="EMBL" id="AKE64668.1"/>
    </source>
</evidence>
<dbReference type="InterPro" id="IPR012131">
    <property type="entry name" value="Hstdl_DH"/>
</dbReference>
<sequence length="445" mass="48228">MRGRGAVGAAIVVRILKLSQLSDAERAKLQKRAELDIDNALKVAQTVIETIRERGDAGVVDYVRRFDYEGATVENIKVNEAEFEQAFQLIEPEVKTAIEQAFRNIQEVHRRQMPEETQLAEIEPGVFAGEKISPIPNVGLYVPRGRGAFPSMMLMLAIPAMVAGVERVVVCTPPDKQGNVEPVSLVAARMAGVREIYKLGGVQAIAALALGTKNIKRVDKITGPCSVYGAAAKRLLFGTVDVGLPAGPSESIVLADESTDARLAALDLLIEAEHGADSAALLVTHSEQVAIAASEYAQEYLQKLPDWRREFCEAGLAAYGGIILTDSLQQSLDFVNEYAPEHLEVLVSNPFAILGKIKNAGEILLGNHTPSSMATYAIGVNAVLPTGSFARSYSAVSVYDFLKRSTLAYVTPEGFEKLKETTKTLAEYEGFPAHKLAIQHREILL</sequence>
<proteinExistence type="inferred from homology"/>
<dbReference type="PANTHER" id="PTHR21256:SF2">
    <property type="entry name" value="HISTIDINE BIOSYNTHESIS TRIFUNCTIONAL PROTEIN"/>
    <property type="match status" value="1"/>
</dbReference>
<dbReference type="EC" id="1.1.1.23" evidence="4"/>
<keyword evidence="7 9" id="KW-0560">Oxidoreductase</keyword>
<evidence type="ECO:0000256" key="7">
    <source>
        <dbReference type="ARBA" id="ARBA00023002"/>
    </source>
</evidence>
<dbReference type="GO" id="GO:0046872">
    <property type="term" value="F:metal ion binding"/>
    <property type="evidence" value="ECO:0007669"/>
    <property type="project" value="UniProtKB-KW"/>
</dbReference>